<dbReference type="InterPro" id="IPR000182">
    <property type="entry name" value="GNAT_dom"/>
</dbReference>
<dbReference type="OrthoDB" id="424368at2"/>
<dbReference type="PROSITE" id="PS51186">
    <property type="entry name" value="GNAT"/>
    <property type="match status" value="1"/>
</dbReference>
<dbReference type="Pfam" id="PF13673">
    <property type="entry name" value="Acetyltransf_10"/>
    <property type="match status" value="1"/>
</dbReference>
<evidence type="ECO:0000259" key="1">
    <source>
        <dbReference type="PROSITE" id="PS51186"/>
    </source>
</evidence>
<dbReference type="Proteomes" id="UP000315010">
    <property type="component" value="Unassembled WGS sequence"/>
</dbReference>
<organism evidence="2 3">
    <name type="scientific">Novipirellula herctigrandis</name>
    <dbReference type="NCBI Taxonomy" id="2527986"/>
    <lineage>
        <taxon>Bacteria</taxon>
        <taxon>Pseudomonadati</taxon>
        <taxon>Planctomycetota</taxon>
        <taxon>Planctomycetia</taxon>
        <taxon>Pirellulales</taxon>
        <taxon>Pirellulaceae</taxon>
        <taxon>Novipirellula</taxon>
    </lineage>
</organism>
<evidence type="ECO:0000313" key="2">
    <source>
        <dbReference type="EMBL" id="TWT84577.1"/>
    </source>
</evidence>
<keyword evidence="3" id="KW-1185">Reference proteome</keyword>
<dbReference type="Gene3D" id="3.40.630.30">
    <property type="match status" value="1"/>
</dbReference>
<proteinExistence type="predicted"/>
<dbReference type="PANTHER" id="PTHR43451">
    <property type="entry name" value="ACETYLTRANSFERASE (GNAT) FAMILY PROTEIN"/>
    <property type="match status" value="1"/>
</dbReference>
<dbReference type="EMBL" id="SJPJ01000001">
    <property type="protein sequence ID" value="TWT84577.1"/>
    <property type="molecule type" value="Genomic_DNA"/>
</dbReference>
<dbReference type="CDD" id="cd04301">
    <property type="entry name" value="NAT_SF"/>
    <property type="match status" value="1"/>
</dbReference>
<reference evidence="2 3" key="1">
    <citation type="submission" date="2019-02" db="EMBL/GenBank/DDBJ databases">
        <title>Deep-cultivation of Planctomycetes and their phenomic and genomic characterization uncovers novel biology.</title>
        <authorList>
            <person name="Wiegand S."/>
            <person name="Jogler M."/>
            <person name="Boedeker C."/>
            <person name="Pinto D."/>
            <person name="Vollmers J."/>
            <person name="Rivas-Marin E."/>
            <person name="Kohn T."/>
            <person name="Peeters S.H."/>
            <person name="Heuer A."/>
            <person name="Rast P."/>
            <person name="Oberbeckmann S."/>
            <person name="Bunk B."/>
            <person name="Jeske O."/>
            <person name="Meyerdierks A."/>
            <person name="Storesund J.E."/>
            <person name="Kallscheuer N."/>
            <person name="Luecker S."/>
            <person name="Lage O.M."/>
            <person name="Pohl T."/>
            <person name="Merkel B.J."/>
            <person name="Hornburger P."/>
            <person name="Mueller R.-W."/>
            <person name="Bruemmer F."/>
            <person name="Labrenz M."/>
            <person name="Spormann A.M."/>
            <person name="Op Den Camp H."/>
            <person name="Overmann J."/>
            <person name="Amann R."/>
            <person name="Jetten M.S.M."/>
            <person name="Mascher T."/>
            <person name="Medema M.H."/>
            <person name="Devos D.P."/>
            <person name="Kaster A.-K."/>
            <person name="Ovreas L."/>
            <person name="Rohde M."/>
            <person name="Galperin M.Y."/>
            <person name="Jogler C."/>
        </authorList>
    </citation>
    <scope>NUCLEOTIDE SEQUENCE [LARGE SCALE GENOMIC DNA]</scope>
    <source>
        <strain evidence="2 3">CA13</strain>
    </source>
</reference>
<comment type="caution">
    <text evidence="2">The sequence shown here is derived from an EMBL/GenBank/DDBJ whole genome shotgun (WGS) entry which is preliminary data.</text>
</comment>
<dbReference type="InterPro" id="IPR016181">
    <property type="entry name" value="Acyl_CoA_acyltransferase"/>
</dbReference>
<dbReference type="PANTHER" id="PTHR43451:SF1">
    <property type="entry name" value="ACETYLTRANSFERASE"/>
    <property type="match status" value="1"/>
</dbReference>
<evidence type="ECO:0000313" key="3">
    <source>
        <dbReference type="Proteomes" id="UP000315010"/>
    </source>
</evidence>
<gene>
    <name evidence="2" type="primary">yafP</name>
    <name evidence="2" type="ORF">CA13_60570</name>
</gene>
<sequence>MYQIRLYRTDDADALLSLFRDTVFRVNCRDYTPQQLEAWAPAEVSLDAWRERFNNRVAIVIETDAEIAGFADMTLAGHLDRLFVSADHQRRGVGKMLVDELKIRASELGIADISTDASITARPFFVAQGFTVVRQQSVLCREQQLMNFKMQFVANV</sequence>
<accession>A0A5C5ZBR0</accession>
<protein>
    <submittedName>
        <fullName evidence="2">Putative N-acetyltransferase YafP</fullName>
        <ecNumber evidence="2">2.3.1.-</ecNumber>
    </submittedName>
</protein>
<dbReference type="AlphaFoldDB" id="A0A5C5ZBR0"/>
<dbReference type="RefSeq" id="WP_146402370.1">
    <property type="nucleotide sequence ID" value="NZ_SJPJ01000001.1"/>
</dbReference>
<dbReference type="EC" id="2.3.1.-" evidence="2"/>
<dbReference type="GO" id="GO:0016747">
    <property type="term" value="F:acyltransferase activity, transferring groups other than amino-acyl groups"/>
    <property type="evidence" value="ECO:0007669"/>
    <property type="project" value="InterPro"/>
</dbReference>
<dbReference type="SUPFAM" id="SSF55729">
    <property type="entry name" value="Acyl-CoA N-acyltransferases (Nat)"/>
    <property type="match status" value="1"/>
</dbReference>
<keyword evidence="2" id="KW-0012">Acyltransferase</keyword>
<name>A0A5C5ZBR0_9BACT</name>
<dbReference type="InterPro" id="IPR052564">
    <property type="entry name" value="N-acetyltrans/Recomb-assoc"/>
</dbReference>
<keyword evidence="2" id="KW-0808">Transferase</keyword>
<feature type="domain" description="N-acetyltransferase" evidence="1">
    <location>
        <begin position="2"/>
        <end position="151"/>
    </location>
</feature>